<dbReference type="EMBL" id="CP012365">
    <property type="protein sequence ID" value="AKX59294.1"/>
    <property type="molecule type" value="Genomic_DNA"/>
</dbReference>
<dbReference type="STRING" id="1697053.AKN87_06600"/>
<dbReference type="NCBIfam" id="NF006828">
    <property type="entry name" value="PRK09350.1"/>
    <property type="match status" value="1"/>
</dbReference>
<dbReference type="GO" id="GO:0006430">
    <property type="term" value="P:lysyl-tRNA aminoacylation"/>
    <property type="evidence" value="ECO:0007669"/>
    <property type="project" value="InterPro"/>
</dbReference>
<dbReference type="GO" id="GO:0005829">
    <property type="term" value="C:cytosol"/>
    <property type="evidence" value="ECO:0007669"/>
    <property type="project" value="TreeGrafter"/>
</dbReference>
<dbReference type="InterPro" id="IPR004364">
    <property type="entry name" value="Aa-tRNA-synt_II"/>
</dbReference>
<organism evidence="7 8">
    <name type="scientific">Thiopseudomonas alkaliphila</name>
    <dbReference type="NCBI Taxonomy" id="1697053"/>
    <lineage>
        <taxon>Bacteria</taxon>
        <taxon>Pseudomonadati</taxon>
        <taxon>Pseudomonadota</taxon>
        <taxon>Gammaproteobacteria</taxon>
        <taxon>Pseudomonadales</taxon>
        <taxon>Pseudomonadaceae</taxon>
        <taxon>Thiopseudomonas</taxon>
    </lineage>
</organism>
<dbReference type="Pfam" id="PF00152">
    <property type="entry name" value="tRNA-synt_2"/>
    <property type="match status" value="1"/>
</dbReference>
<evidence type="ECO:0000256" key="2">
    <source>
        <dbReference type="ARBA" id="ARBA00022598"/>
    </source>
</evidence>
<proteinExistence type="predicted"/>
<dbReference type="PANTHER" id="PTHR42918:SF6">
    <property type="entry name" value="ELONGATION FACTOR P--(R)-BETA-LYSINE LIGASE"/>
    <property type="match status" value="1"/>
</dbReference>
<reference evidence="7 8" key="1">
    <citation type="journal article" date="2015" name="Genome Announc.">
        <title>Genome Sequences of Oblitimonas alkaliphila gen. nov. sp. nov. (Proposed), a Novel Bacterium of the Pseudomonadaceae Family.</title>
        <authorList>
            <person name="Lauer A.C."/>
            <person name="Nicholson A.C."/>
            <person name="Humrighouse B.W."/>
            <person name="Emery B."/>
            <person name="Drobish A."/>
            <person name="Juieng P."/>
            <person name="Loparev V."/>
            <person name="McQuiston J.R."/>
        </authorList>
    </citation>
    <scope>NUCLEOTIDE SEQUENCE [LARGE SCALE GENOMIC DNA]</scope>
    <source>
        <strain evidence="7 8">E5571</strain>
    </source>
</reference>
<dbReference type="GO" id="GO:0005524">
    <property type="term" value="F:ATP binding"/>
    <property type="evidence" value="ECO:0007669"/>
    <property type="project" value="UniProtKB-KW"/>
</dbReference>
<evidence type="ECO:0000256" key="4">
    <source>
        <dbReference type="ARBA" id="ARBA00022840"/>
    </source>
</evidence>
<dbReference type="FunFam" id="3.30.930.10:FF:000017">
    <property type="entry name" value="Elongation factor P--(R)-beta-lysine ligase"/>
    <property type="match status" value="1"/>
</dbReference>
<keyword evidence="3" id="KW-0547">Nucleotide-binding</keyword>
<dbReference type="Gene3D" id="3.30.930.10">
    <property type="entry name" value="Bira Bifunctional Protein, Domain 2"/>
    <property type="match status" value="1"/>
</dbReference>
<dbReference type="PANTHER" id="PTHR42918">
    <property type="entry name" value="LYSYL-TRNA SYNTHETASE"/>
    <property type="match status" value="1"/>
</dbReference>
<dbReference type="PRINTS" id="PR00982">
    <property type="entry name" value="TRNASYNTHLYS"/>
</dbReference>
<dbReference type="GO" id="GO:0004824">
    <property type="term" value="F:lysine-tRNA ligase activity"/>
    <property type="evidence" value="ECO:0007669"/>
    <property type="project" value="InterPro"/>
</dbReference>
<gene>
    <name evidence="7" type="ORF">AKN88_04605</name>
</gene>
<comment type="subunit">
    <text evidence="1">Homodimer.</text>
</comment>
<dbReference type="Proteomes" id="UP000063953">
    <property type="component" value="Chromosome"/>
</dbReference>
<dbReference type="InterPro" id="IPR045864">
    <property type="entry name" value="aa-tRNA-synth_II/BPL/LPL"/>
</dbReference>
<feature type="domain" description="Aminoacyl-transfer RNA synthetases class-II family profile" evidence="6">
    <location>
        <begin position="16"/>
        <end position="293"/>
    </location>
</feature>
<name>A0A0K1XDG1_9GAMM</name>
<keyword evidence="4" id="KW-0067">ATP-binding</keyword>
<evidence type="ECO:0000313" key="8">
    <source>
        <dbReference type="Proteomes" id="UP000063953"/>
    </source>
</evidence>
<evidence type="ECO:0000256" key="1">
    <source>
        <dbReference type="ARBA" id="ARBA00011738"/>
    </source>
</evidence>
<evidence type="ECO:0000313" key="7">
    <source>
        <dbReference type="EMBL" id="AKX59294.1"/>
    </source>
</evidence>
<keyword evidence="8" id="KW-1185">Reference proteome</keyword>
<dbReference type="PATRIC" id="fig|1698449.3.peg.920"/>
<evidence type="ECO:0000256" key="5">
    <source>
        <dbReference type="ARBA" id="ARBA00052794"/>
    </source>
</evidence>
<dbReference type="SUPFAM" id="SSF55681">
    <property type="entry name" value="Class II aaRS and biotin synthetases"/>
    <property type="match status" value="1"/>
</dbReference>
<dbReference type="GO" id="GO:0000049">
    <property type="term" value="F:tRNA binding"/>
    <property type="evidence" value="ECO:0007669"/>
    <property type="project" value="TreeGrafter"/>
</dbReference>
<dbReference type="InterPro" id="IPR006195">
    <property type="entry name" value="aa-tRNA-synth_II"/>
</dbReference>
<dbReference type="InterPro" id="IPR004525">
    <property type="entry name" value="EpmA"/>
</dbReference>
<dbReference type="NCBIfam" id="TIGR00462">
    <property type="entry name" value="genX"/>
    <property type="match status" value="1"/>
</dbReference>
<comment type="catalytic activity">
    <reaction evidence="5">
        <text>D-beta-lysine + L-lysyl-[protein] + ATP = N(6)-((3R)-3,6-diaminohexanoyl)-L-lysyl-[protein] + AMP + diphosphate + H(+)</text>
        <dbReference type="Rhea" id="RHEA:83435"/>
        <dbReference type="Rhea" id="RHEA-COMP:9752"/>
        <dbReference type="Rhea" id="RHEA-COMP:20131"/>
        <dbReference type="ChEBI" id="CHEBI:15378"/>
        <dbReference type="ChEBI" id="CHEBI:29969"/>
        <dbReference type="ChEBI" id="CHEBI:30616"/>
        <dbReference type="ChEBI" id="CHEBI:33019"/>
        <dbReference type="ChEBI" id="CHEBI:84138"/>
        <dbReference type="ChEBI" id="CHEBI:156053"/>
        <dbReference type="ChEBI" id="CHEBI:456215"/>
    </reaction>
    <physiologicalReaction direction="left-to-right" evidence="5">
        <dbReference type="Rhea" id="RHEA:83436"/>
    </physiologicalReaction>
</comment>
<dbReference type="InterPro" id="IPR018149">
    <property type="entry name" value="Lys-tRNA-synth_II_C"/>
</dbReference>
<evidence type="ECO:0000259" key="6">
    <source>
        <dbReference type="PROSITE" id="PS50862"/>
    </source>
</evidence>
<dbReference type="AlphaFoldDB" id="A0A0K1XDG1"/>
<dbReference type="PROSITE" id="PS50862">
    <property type="entry name" value="AA_TRNA_LIGASE_II"/>
    <property type="match status" value="1"/>
</dbReference>
<accession>A0A0K1XDG1</accession>
<evidence type="ECO:0000256" key="3">
    <source>
        <dbReference type="ARBA" id="ARBA00022741"/>
    </source>
</evidence>
<protein>
    <recommendedName>
        <fullName evidence="6">Aminoacyl-transfer RNA synthetases class-II family profile domain-containing protein</fullName>
    </recommendedName>
</protein>
<sequence>MHNWQPSATREALFARQALYQTIRHFFTQRKVLEVETPLLTLAPVADPNITPMHCEGRWLHTSPEYAMKRLLCAGFGDIYQICKVFRQGEAGRRHNPEFTMLEWYRVDWSLAQLIEEVAELMQRLLKPRFTELPILHLSYAEAMQAYADLDVHHTDDQNIASLGQQLANADLALSRDGWLDIIMSHQVEPNLPANTLVFIDHFPASQAALAKVIERDGIAVAERFELFFNGMELANGYHELTDPKIQRQRFNQELQGTDRPCDELLLQALEVGLPDSSGVALGLDRVLLHLLDCKEIAQVLSFDWSRA</sequence>
<keyword evidence="2" id="KW-0436">Ligase</keyword>
<dbReference type="RefSeq" id="WP_053100466.1">
    <property type="nucleotide sequence ID" value="NZ_CP012365.1"/>
</dbReference>